<protein>
    <recommendedName>
        <fullName evidence="1">DUF2382 domain-containing protein</fullName>
    </recommendedName>
</protein>
<dbReference type="InterPro" id="IPR019060">
    <property type="entry name" value="DUF2382"/>
</dbReference>
<dbReference type="AlphaFoldDB" id="A0A402D774"/>
<sequence>MSTEVLGLYDTIAAANQAAQALEQTGFSSNDIVVETYRVNASGAATTAQESGWDKVLGKLHLIAPKHDAAYYSNGLRDGQTFVTVTTTDDRTQKAADILNANGALDIETNVADFYQKTGTEYAPSANLTATGLNAADDNTVIPVIEEELQVGKRQVQRGGVRIYQHITERPVDEQISLHEETVTVDRHAVDRPITDADAAFAEKTLEVTETKEVPVVAKSARVVEEVVVGKTATDRVETVHDTVRRTDVNVEEIDGDDLEVNETQKVSR</sequence>
<proteinExistence type="predicted"/>
<evidence type="ECO:0000313" key="3">
    <source>
        <dbReference type="Proteomes" id="UP000287394"/>
    </source>
</evidence>
<dbReference type="Proteomes" id="UP000287394">
    <property type="component" value="Chromosome"/>
</dbReference>
<name>A0A402D774_9BACT</name>
<evidence type="ECO:0000259" key="1">
    <source>
        <dbReference type="Pfam" id="PF09557"/>
    </source>
</evidence>
<accession>A0A402D774</accession>
<organism evidence="2 3">
    <name type="scientific">Capsulimonas corticalis</name>
    <dbReference type="NCBI Taxonomy" id="2219043"/>
    <lineage>
        <taxon>Bacteria</taxon>
        <taxon>Bacillati</taxon>
        <taxon>Armatimonadota</taxon>
        <taxon>Armatimonadia</taxon>
        <taxon>Capsulimonadales</taxon>
        <taxon>Capsulimonadaceae</taxon>
        <taxon>Capsulimonas</taxon>
    </lineage>
</organism>
<dbReference type="InterPro" id="IPR052967">
    <property type="entry name" value="Stress_Response_Assoc"/>
</dbReference>
<feature type="domain" description="DUF2382" evidence="1">
    <location>
        <begin position="142"/>
        <end position="251"/>
    </location>
</feature>
<evidence type="ECO:0000313" key="2">
    <source>
        <dbReference type="EMBL" id="BDI31540.1"/>
    </source>
</evidence>
<reference evidence="2 3" key="1">
    <citation type="journal article" date="2019" name="Int. J. Syst. Evol. Microbiol.">
        <title>Capsulimonas corticalis gen. nov., sp. nov., an aerobic capsulated bacterium, of a novel bacterial order, Capsulimonadales ord. nov., of the class Armatimonadia of the phylum Armatimonadetes.</title>
        <authorList>
            <person name="Li J."/>
            <person name="Kudo C."/>
            <person name="Tonouchi A."/>
        </authorList>
    </citation>
    <scope>NUCLEOTIDE SEQUENCE [LARGE SCALE GENOMIC DNA]</scope>
    <source>
        <strain evidence="2 3">AX-7</strain>
    </source>
</reference>
<dbReference type="FunCoup" id="A0A402D774">
    <property type="interactions" value="16"/>
</dbReference>
<dbReference type="EMBL" id="AP025739">
    <property type="protein sequence ID" value="BDI31540.1"/>
    <property type="molecule type" value="Genomic_DNA"/>
</dbReference>
<dbReference type="PANTHER" id="PTHR38463:SF1">
    <property type="entry name" value="STRESS RESPONSE PROTEIN YSNF"/>
    <property type="match status" value="1"/>
</dbReference>
<dbReference type="Pfam" id="PF09557">
    <property type="entry name" value="DUF2382"/>
    <property type="match status" value="1"/>
</dbReference>
<keyword evidence="3" id="KW-1185">Reference proteome</keyword>
<dbReference type="KEGG" id="ccot:CCAX7_35910"/>
<dbReference type="PANTHER" id="PTHR38463">
    <property type="entry name" value="STRESS RESPONSE PROTEIN YSNF"/>
    <property type="match status" value="1"/>
</dbReference>
<gene>
    <name evidence="2" type="ORF">CCAX7_35910</name>
</gene>